<proteinExistence type="inferred from homology"/>
<evidence type="ECO:0000313" key="4">
    <source>
        <dbReference type="EMBL" id="WFD35670.1"/>
    </source>
</evidence>
<reference evidence="4" key="1">
    <citation type="submission" date="2023-03" db="EMBL/GenBank/DDBJ databases">
        <title>Mating type loci evolution in Malassezia.</title>
        <authorList>
            <person name="Coelho M.A."/>
        </authorList>
    </citation>
    <scope>NUCLEOTIDE SEQUENCE</scope>
    <source>
        <strain evidence="4">CBS 11721</strain>
    </source>
</reference>
<dbReference type="EMBL" id="CP119879">
    <property type="protein sequence ID" value="WFD35670.1"/>
    <property type="molecule type" value="Genomic_DNA"/>
</dbReference>
<evidence type="ECO:0000256" key="2">
    <source>
        <dbReference type="SAM" id="MobiDB-lite"/>
    </source>
</evidence>
<organism evidence="4 5">
    <name type="scientific">Malassezia cuniculi</name>
    <dbReference type="NCBI Taxonomy" id="948313"/>
    <lineage>
        <taxon>Eukaryota</taxon>
        <taxon>Fungi</taxon>
        <taxon>Dikarya</taxon>
        <taxon>Basidiomycota</taxon>
        <taxon>Ustilaginomycotina</taxon>
        <taxon>Malasseziomycetes</taxon>
        <taxon>Malasseziales</taxon>
        <taxon>Malasseziaceae</taxon>
        <taxon>Malassezia</taxon>
    </lineage>
</organism>
<evidence type="ECO:0000256" key="1">
    <source>
        <dbReference type="ARBA" id="ARBA00007797"/>
    </source>
</evidence>
<comment type="similarity">
    <text evidence="1">Belongs to the CBF/MAK21 family.</text>
</comment>
<gene>
    <name evidence="4" type="primary">NOC4</name>
    <name evidence="4" type="ORF">MCUN1_002531</name>
</gene>
<protein>
    <submittedName>
        <fullName evidence="4">Maturation and nuclear export of 40S ribosomal subunits interacting protein</fullName>
    </submittedName>
</protein>
<dbReference type="InterPro" id="IPR005612">
    <property type="entry name" value="CCAAT-binding_factor"/>
</dbReference>
<dbReference type="InterPro" id="IPR027193">
    <property type="entry name" value="Noc4"/>
</dbReference>
<feature type="domain" description="CCAAT-binding factor" evidence="3">
    <location>
        <begin position="360"/>
        <end position="507"/>
    </location>
</feature>
<dbReference type="PANTHER" id="PTHR12455">
    <property type="entry name" value="NUCLEOLAR COMPLEX PROTEIN 4"/>
    <property type="match status" value="1"/>
</dbReference>
<feature type="compositionally biased region" description="Low complexity" evidence="2">
    <location>
        <begin position="263"/>
        <end position="272"/>
    </location>
</feature>
<sequence>MSKAPSAALAGVKALQTKLAGSTDLNPIAELISTAKKLHGDGNPSEPKAIHLATRVVTRSFAALCEQGRIDFTRADDKGVLIAKEQSDPASIVAAWLAAQWNSFVAFLHDSLLFSEAPTLRLAAVEMSMSLQTAASESMAGGGASRWSPTPFRQLVHALFHNDVYDDVVDKFAEDYLEVYDDVRYMFCKAASSALKNASEKETRLRSRVLQLLVRITAIPTKDEHLNNYLVPHLAETSRKSEPEAQDAPMFSDSDEDESPLEKATAAAARAASGKKRSRSGTLRDSLHSLGAQRQAFATAWLALLLPKRIKSQPAGGPLSPGETHGILVRLHAQILPHLPLPNMLHDFLVDCLDSKGTTALLALNGLYTLIVSHNLDYPAFYTRLYALLDANVLHTKYRSRFMRMLNTFLSSTHLSAALVASFLKRLSRLALRASPAAIVEVVPFVWNLLRRHPNCMPMIHREWDGDHLALGPAGIEDGFDPLEPNPSKTGALESSLWEISAFGAHAYALQNQGRSVSGIGGDAHYLASVNTFARILADPFTKQRYELEEFLDTTYATLFETEANKTLRRRKREDKEPPSPAIRDIEADLAVPALVATVSNNVDVAIRREERKRLRVCAYPAPGDVAENVPIDECARLWDMA</sequence>
<keyword evidence="5" id="KW-1185">Reference proteome</keyword>
<dbReference type="GO" id="GO:0030692">
    <property type="term" value="C:Noc4p-Nop14p complex"/>
    <property type="evidence" value="ECO:0007669"/>
    <property type="project" value="TreeGrafter"/>
</dbReference>
<feature type="region of interest" description="Disordered" evidence="2">
    <location>
        <begin position="236"/>
        <end position="282"/>
    </location>
</feature>
<dbReference type="AlphaFoldDB" id="A0AAF0J725"/>
<accession>A0AAF0J725</accession>
<evidence type="ECO:0000259" key="3">
    <source>
        <dbReference type="Pfam" id="PF03914"/>
    </source>
</evidence>
<dbReference type="PANTHER" id="PTHR12455:SF0">
    <property type="entry name" value="NUCLEOLAR COMPLEX PROTEIN 4 HOMOLOG"/>
    <property type="match status" value="1"/>
</dbReference>
<dbReference type="Proteomes" id="UP001219933">
    <property type="component" value="Chromosome 3"/>
</dbReference>
<dbReference type="Pfam" id="PF03914">
    <property type="entry name" value="CBF"/>
    <property type="match status" value="1"/>
</dbReference>
<dbReference type="GO" id="GO:0032040">
    <property type="term" value="C:small-subunit processome"/>
    <property type="evidence" value="ECO:0007669"/>
    <property type="project" value="TreeGrafter"/>
</dbReference>
<dbReference type="GO" id="GO:0042254">
    <property type="term" value="P:ribosome biogenesis"/>
    <property type="evidence" value="ECO:0007669"/>
    <property type="project" value="InterPro"/>
</dbReference>
<name>A0AAF0J725_9BASI</name>
<evidence type="ECO:0000313" key="5">
    <source>
        <dbReference type="Proteomes" id="UP001219933"/>
    </source>
</evidence>